<evidence type="ECO:0000313" key="3">
    <source>
        <dbReference type="Proteomes" id="UP000199356"/>
    </source>
</evidence>
<dbReference type="EMBL" id="FOXA01000016">
    <property type="protein sequence ID" value="SFP88354.1"/>
    <property type="molecule type" value="Genomic_DNA"/>
</dbReference>
<gene>
    <name evidence="2" type="ORF">SAMN04488047_11630</name>
</gene>
<feature type="compositionally biased region" description="Basic and acidic residues" evidence="1">
    <location>
        <begin position="67"/>
        <end position="83"/>
    </location>
</feature>
<dbReference type="Proteomes" id="UP000199356">
    <property type="component" value="Unassembled WGS sequence"/>
</dbReference>
<sequence length="98" mass="11037">MRYGRNQTKTLLPIALLLGATALLVYAGREQRRAARDHVPRPRMLRAPARRPDGVAIRGDGPVRQAGPEEMRDPPRHWDRQDEAVDESFPASDPPANY</sequence>
<proteinExistence type="predicted"/>
<dbReference type="RefSeq" id="WP_093424353.1">
    <property type="nucleotide sequence ID" value="NZ_FOXA01000016.1"/>
</dbReference>
<name>A0A1I5TZ90_9RHOB</name>
<protein>
    <submittedName>
        <fullName evidence="2">Uncharacterized protein</fullName>
    </submittedName>
</protein>
<dbReference type="AlphaFoldDB" id="A0A1I5TZ90"/>
<evidence type="ECO:0000256" key="1">
    <source>
        <dbReference type="SAM" id="MobiDB-lite"/>
    </source>
</evidence>
<dbReference type="OrthoDB" id="7873635at2"/>
<evidence type="ECO:0000313" key="2">
    <source>
        <dbReference type="EMBL" id="SFP88354.1"/>
    </source>
</evidence>
<reference evidence="2 3" key="1">
    <citation type="submission" date="2016-10" db="EMBL/GenBank/DDBJ databases">
        <authorList>
            <person name="de Groot N.N."/>
        </authorList>
    </citation>
    <scope>NUCLEOTIDE SEQUENCE [LARGE SCALE GENOMIC DNA]</scope>
    <source>
        <strain evidence="2 3">DSM 19547</strain>
    </source>
</reference>
<accession>A0A1I5TZ90</accession>
<feature type="region of interest" description="Disordered" evidence="1">
    <location>
        <begin position="32"/>
        <end position="98"/>
    </location>
</feature>
<keyword evidence="3" id="KW-1185">Reference proteome</keyword>
<organism evidence="2 3">
    <name type="scientific">Tranquillimonas alkanivorans</name>
    <dbReference type="NCBI Taxonomy" id="441119"/>
    <lineage>
        <taxon>Bacteria</taxon>
        <taxon>Pseudomonadati</taxon>
        <taxon>Pseudomonadota</taxon>
        <taxon>Alphaproteobacteria</taxon>
        <taxon>Rhodobacterales</taxon>
        <taxon>Roseobacteraceae</taxon>
        <taxon>Tranquillimonas</taxon>
    </lineage>
</organism>